<keyword evidence="5" id="KW-1185">Reference proteome</keyword>
<proteinExistence type="predicted"/>
<dbReference type="SUPFAM" id="SSF51556">
    <property type="entry name" value="Metallo-dependent hydrolases"/>
    <property type="match status" value="2"/>
</dbReference>
<evidence type="ECO:0000256" key="1">
    <source>
        <dbReference type="SAM" id="MobiDB-lite"/>
    </source>
</evidence>
<dbReference type="SUPFAM" id="SSF51338">
    <property type="entry name" value="Composite domain of metallo-dependent hydrolases"/>
    <property type="match status" value="1"/>
</dbReference>
<accession>A0ABS7JB49</accession>
<organism evidence="4 5">
    <name type="scientific">Qipengyuania pacifica</name>
    <dbReference type="NCBI Taxonomy" id="2860199"/>
    <lineage>
        <taxon>Bacteria</taxon>
        <taxon>Pseudomonadati</taxon>
        <taxon>Pseudomonadota</taxon>
        <taxon>Alphaproteobacteria</taxon>
        <taxon>Sphingomonadales</taxon>
        <taxon>Erythrobacteraceae</taxon>
        <taxon>Qipengyuania</taxon>
    </lineage>
</organism>
<name>A0ABS7JB49_9SPHN</name>
<gene>
    <name evidence="4" type="ORF">K3177_01825</name>
</gene>
<dbReference type="Pfam" id="PF07969">
    <property type="entry name" value="Amidohydro_3"/>
    <property type="match status" value="1"/>
</dbReference>
<evidence type="ECO:0000256" key="2">
    <source>
        <dbReference type="SAM" id="SignalP"/>
    </source>
</evidence>
<keyword evidence="2" id="KW-0732">Signal</keyword>
<evidence type="ECO:0000259" key="3">
    <source>
        <dbReference type="Pfam" id="PF07969"/>
    </source>
</evidence>
<dbReference type="PANTHER" id="PTHR43135:SF3">
    <property type="entry name" value="ALPHA-D-RIBOSE 1-METHYLPHOSPHONATE 5-TRIPHOSPHATE DIPHOSPHATASE"/>
    <property type="match status" value="1"/>
</dbReference>
<comment type="caution">
    <text evidence="4">The sequence shown here is derived from an EMBL/GenBank/DDBJ whole genome shotgun (WGS) entry which is preliminary data.</text>
</comment>
<evidence type="ECO:0000313" key="5">
    <source>
        <dbReference type="Proteomes" id="UP000776651"/>
    </source>
</evidence>
<dbReference type="InterPro" id="IPR051781">
    <property type="entry name" value="Metallo-dep_Hydrolase"/>
</dbReference>
<dbReference type="PANTHER" id="PTHR43135">
    <property type="entry name" value="ALPHA-D-RIBOSE 1-METHYLPHOSPHONATE 5-TRIPHOSPHATE DIPHOSPHATASE"/>
    <property type="match status" value="1"/>
</dbReference>
<dbReference type="InterPro" id="IPR013108">
    <property type="entry name" value="Amidohydro_3"/>
</dbReference>
<dbReference type="EMBL" id="JAIGNQ010000001">
    <property type="protein sequence ID" value="MBX7487243.1"/>
    <property type="molecule type" value="Genomic_DNA"/>
</dbReference>
<dbReference type="Proteomes" id="UP000776651">
    <property type="component" value="Unassembled WGS sequence"/>
</dbReference>
<feature type="signal peptide" evidence="2">
    <location>
        <begin position="1"/>
        <end position="31"/>
    </location>
</feature>
<protein>
    <submittedName>
        <fullName evidence="4">Amidohydrolase family protein</fullName>
    </submittedName>
</protein>
<evidence type="ECO:0000313" key="4">
    <source>
        <dbReference type="EMBL" id="MBX7487243.1"/>
    </source>
</evidence>
<sequence length="469" mass="48056">MSKASKRLSPLGAVGIALGLVGAFVGHSASAQDVAITGVTVATGDGSEPVENGAVLVRGGRVVYAGPASGMPASGGATAIDGQGAWVTPGIVAAITTLGLLDVGGVGESNDSSARNSPFSAALDVAPAVNPNSQHILVHRAAGVTRAATTTSPSASIFAGQGAIIDLGADPDAVMRPRAFQMVALGEQGGRIAGGSRVAAHVLFRNALREAMKLGEDARIPGRSSARPETDFGDDVPVDPRLSGEYAERAGDVLLTRFDASALVPVVRGEQLLLVAVERASDIRSVLALKKEFPRLDMALVGASEGWLVAQDIAVAGVPVIADGLDDLPENFEELASTQSNIGRMVQAGVTVAINASAMENPRNLNQYAGNLVALGRVPGAAGLSWGQALAAITSVPARILGIDGRAGTLAQGAAGDLVVWDGDPLEVGSTPVKVFIDGVEQPLENHQSRLRDRYRDLDTNDLPKGYDW</sequence>
<feature type="chain" id="PRO_5045757982" evidence="2">
    <location>
        <begin position="32"/>
        <end position="469"/>
    </location>
</feature>
<dbReference type="InterPro" id="IPR011059">
    <property type="entry name" value="Metal-dep_hydrolase_composite"/>
</dbReference>
<feature type="domain" description="Amidohydrolase 3" evidence="3">
    <location>
        <begin position="381"/>
        <end position="439"/>
    </location>
</feature>
<feature type="region of interest" description="Disordered" evidence="1">
    <location>
        <begin position="220"/>
        <end position="239"/>
    </location>
</feature>
<dbReference type="RefSeq" id="WP_221596645.1">
    <property type="nucleotide sequence ID" value="NZ_JAIGNQ010000001.1"/>
</dbReference>
<dbReference type="Gene3D" id="3.20.20.140">
    <property type="entry name" value="Metal-dependent hydrolases"/>
    <property type="match status" value="1"/>
</dbReference>
<feature type="compositionally biased region" description="Basic and acidic residues" evidence="1">
    <location>
        <begin position="220"/>
        <end position="230"/>
    </location>
</feature>
<reference evidence="4 5" key="1">
    <citation type="submission" date="2021-08" db="EMBL/GenBank/DDBJ databases">
        <title>Comparative Genomics Analysis of the Genus Qipengyuania Reveals Extensive Genetic Diversity and Metabolic Versatility, Including the Description of Fifteen Novel Species.</title>
        <authorList>
            <person name="Liu Y."/>
        </authorList>
    </citation>
    <scope>NUCLEOTIDE SEQUENCE [LARGE SCALE GENOMIC DNA]</scope>
    <source>
        <strain evidence="4 5">GH25</strain>
    </source>
</reference>
<dbReference type="InterPro" id="IPR032466">
    <property type="entry name" value="Metal_Hydrolase"/>
</dbReference>
<dbReference type="Gene3D" id="2.30.40.10">
    <property type="entry name" value="Urease, subunit C, domain 1"/>
    <property type="match status" value="1"/>
</dbReference>